<evidence type="ECO:0000313" key="10">
    <source>
        <dbReference type="Proteomes" id="UP000758603"/>
    </source>
</evidence>
<comment type="subcellular location">
    <subcellularLocation>
        <location evidence="1">Membrane</location>
        <topology evidence="1">Multi-pass membrane protein</topology>
    </subcellularLocation>
</comment>
<keyword evidence="4 7" id="KW-0472">Membrane</keyword>
<name>A0A9P8RK08_9PEZI</name>
<evidence type="ECO:0000256" key="5">
    <source>
        <dbReference type="ARBA" id="ARBA00038359"/>
    </source>
</evidence>
<dbReference type="Pfam" id="PF20684">
    <property type="entry name" value="Fung_rhodopsin"/>
    <property type="match status" value="1"/>
</dbReference>
<protein>
    <recommendedName>
        <fullName evidence="8">Rhodopsin domain-containing protein</fullName>
    </recommendedName>
</protein>
<proteinExistence type="inferred from homology"/>
<evidence type="ECO:0000256" key="4">
    <source>
        <dbReference type="ARBA" id="ARBA00023136"/>
    </source>
</evidence>
<feature type="transmembrane region" description="Helical" evidence="7">
    <location>
        <begin position="20"/>
        <end position="39"/>
    </location>
</feature>
<keyword evidence="3 7" id="KW-1133">Transmembrane helix</keyword>
<feature type="transmembrane region" description="Helical" evidence="7">
    <location>
        <begin position="51"/>
        <end position="72"/>
    </location>
</feature>
<evidence type="ECO:0000256" key="7">
    <source>
        <dbReference type="SAM" id="Phobius"/>
    </source>
</evidence>
<dbReference type="InterPro" id="IPR049326">
    <property type="entry name" value="Rhodopsin_dom_fungi"/>
</dbReference>
<feature type="compositionally biased region" description="Basic and acidic residues" evidence="6">
    <location>
        <begin position="337"/>
        <end position="346"/>
    </location>
</feature>
<evidence type="ECO:0000259" key="8">
    <source>
        <dbReference type="Pfam" id="PF20684"/>
    </source>
</evidence>
<evidence type="ECO:0000313" key="9">
    <source>
        <dbReference type="EMBL" id="KAH6645466.1"/>
    </source>
</evidence>
<dbReference type="RefSeq" id="XP_045951980.1">
    <property type="nucleotide sequence ID" value="XM_046108399.1"/>
</dbReference>
<dbReference type="PANTHER" id="PTHR33048">
    <property type="entry name" value="PTH11-LIKE INTEGRAL MEMBRANE PROTEIN (AFU_ORTHOLOGUE AFUA_5G11245)"/>
    <property type="match status" value="1"/>
</dbReference>
<dbReference type="GO" id="GO:0016020">
    <property type="term" value="C:membrane"/>
    <property type="evidence" value="ECO:0007669"/>
    <property type="project" value="UniProtKB-SubCell"/>
</dbReference>
<feature type="transmembrane region" description="Helical" evidence="7">
    <location>
        <begin position="254"/>
        <end position="274"/>
    </location>
</feature>
<dbReference type="Proteomes" id="UP000758603">
    <property type="component" value="Unassembled WGS sequence"/>
</dbReference>
<feature type="transmembrane region" description="Helical" evidence="7">
    <location>
        <begin position="92"/>
        <end position="113"/>
    </location>
</feature>
<evidence type="ECO:0000256" key="1">
    <source>
        <dbReference type="ARBA" id="ARBA00004141"/>
    </source>
</evidence>
<sequence length="363" mass="39741">MATTPSSSYLAESKVGTVHTVMWILAGISVTIVALRLYVRLHLRTNYGVDDTLIAVAVVLNIACSIATSMAAMQGLGRHLQYVLLYLDPNAAVQMVLDITIAQSFLIMGNCFGKMSFAVTLMRIIKDTELWTRGFLWFLIASMFIANALAVILLFAQCENPKAVWDKSVESKCWPAGVYTQFALFVGGYSGAVDIVLALLPWTILWNLQMKKREKLGVALAMSLGIFAGAAAIVKTVLLPNLDATDPSWDEVSLMLWAEAEGALTIIAASIPTLRPLLRRIWGTTNRSGGKNSKDYPLKAVTNDADMFKHPQALENTSRVTSMRRGNPFATDDDDSDRSILQEGPRDGITVKTNYSVSVTRKA</sequence>
<organism evidence="9 10">
    <name type="scientific">Truncatella angustata</name>
    <dbReference type="NCBI Taxonomy" id="152316"/>
    <lineage>
        <taxon>Eukaryota</taxon>
        <taxon>Fungi</taxon>
        <taxon>Dikarya</taxon>
        <taxon>Ascomycota</taxon>
        <taxon>Pezizomycotina</taxon>
        <taxon>Sordariomycetes</taxon>
        <taxon>Xylariomycetidae</taxon>
        <taxon>Amphisphaeriales</taxon>
        <taxon>Sporocadaceae</taxon>
        <taxon>Truncatella</taxon>
    </lineage>
</organism>
<feature type="region of interest" description="Disordered" evidence="6">
    <location>
        <begin position="322"/>
        <end position="347"/>
    </location>
</feature>
<comment type="caution">
    <text evidence="9">The sequence shown here is derived from an EMBL/GenBank/DDBJ whole genome shotgun (WGS) entry which is preliminary data.</text>
</comment>
<evidence type="ECO:0000256" key="3">
    <source>
        <dbReference type="ARBA" id="ARBA00022989"/>
    </source>
</evidence>
<dbReference type="EMBL" id="JAGPXC010000011">
    <property type="protein sequence ID" value="KAH6645466.1"/>
    <property type="molecule type" value="Genomic_DNA"/>
</dbReference>
<feature type="transmembrane region" description="Helical" evidence="7">
    <location>
        <begin position="134"/>
        <end position="156"/>
    </location>
</feature>
<feature type="domain" description="Rhodopsin" evidence="8">
    <location>
        <begin position="35"/>
        <end position="280"/>
    </location>
</feature>
<accession>A0A9P8RK08</accession>
<dbReference type="OrthoDB" id="3923077at2759"/>
<feature type="transmembrane region" description="Helical" evidence="7">
    <location>
        <begin position="216"/>
        <end position="234"/>
    </location>
</feature>
<dbReference type="PANTHER" id="PTHR33048:SF42">
    <property type="entry name" value="INTEGRAL MEMBRANE PROTEIN"/>
    <property type="match status" value="1"/>
</dbReference>
<feature type="transmembrane region" description="Helical" evidence="7">
    <location>
        <begin position="176"/>
        <end position="204"/>
    </location>
</feature>
<reference evidence="9" key="1">
    <citation type="journal article" date="2021" name="Nat. Commun.">
        <title>Genetic determinants of endophytism in the Arabidopsis root mycobiome.</title>
        <authorList>
            <person name="Mesny F."/>
            <person name="Miyauchi S."/>
            <person name="Thiergart T."/>
            <person name="Pickel B."/>
            <person name="Atanasova L."/>
            <person name="Karlsson M."/>
            <person name="Huettel B."/>
            <person name="Barry K.W."/>
            <person name="Haridas S."/>
            <person name="Chen C."/>
            <person name="Bauer D."/>
            <person name="Andreopoulos W."/>
            <person name="Pangilinan J."/>
            <person name="LaButti K."/>
            <person name="Riley R."/>
            <person name="Lipzen A."/>
            <person name="Clum A."/>
            <person name="Drula E."/>
            <person name="Henrissat B."/>
            <person name="Kohler A."/>
            <person name="Grigoriev I.V."/>
            <person name="Martin F.M."/>
            <person name="Hacquard S."/>
        </authorList>
    </citation>
    <scope>NUCLEOTIDE SEQUENCE</scope>
    <source>
        <strain evidence="9">MPI-SDFR-AT-0073</strain>
    </source>
</reference>
<gene>
    <name evidence="9" type="ORF">BKA67DRAFT_664540</name>
</gene>
<evidence type="ECO:0000256" key="2">
    <source>
        <dbReference type="ARBA" id="ARBA00022692"/>
    </source>
</evidence>
<dbReference type="AlphaFoldDB" id="A0A9P8RK08"/>
<keyword evidence="2 7" id="KW-0812">Transmembrane</keyword>
<keyword evidence="10" id="KW-1185">Reference proteome</keyword>
<dbReference type="GeneID" id="70137290"/>
<dbReference type="InterPro" id="IPR052337">
    <property type="entry name" value="SAT4-like"/>
</dbReference>
<comment type="similarity">
    <text evidence="5">Belongs to the SAT4 family.</text>
</comment>
<evidence type="ECO:0000256" key="6">
    <source>
        <dbReference type="SAM" id="MobiDB-lite"/>
    </source>
</evidence>